<evidence type="ECO:0000256" key="2">
    <source>
        <dbReference type="SAM" id="SignalP"/>
    </source>
</evidence>
<evidence type="ECO:0000313" key="3">
    <source>
        <dbReference type="EMBL" id="MCB4809616.1"/>
    </source>
</evidence>
<keyword evidence="2" id="KW-0732">Signal</keyword>
<evidence type="ECO:0008006" key="5">
    <source>
        <dbReference type="Google" id="ProtNLM"/>
    </source>
</evidence>
<comment type="caution">
    <text evidence="3">The sequence shown here is derived from an EMBL/GenBank/DDBJ whole genome shotgun (WGS) entry which is preliminary data.</text>
</comment>
<feature type="region of interest" description="Disordered" evidence="1">
    <location>
        <begin position="132"/>
        <end position="153"/>
    </location>
</feature>
<dbReference type="EMBL" id="JAJAPX010000007">
    <property type="protein sequence ID" value="MCB4809616.1"/>
    <property type="molecule type" value="Genomic_DNA"/>
</dbReference>
<protein>
    <recommendedName>
        <fullName evidence="5">DUF4890 domain-containing protein</fullName>
    </recommendedName>
</protein>
<gene>
    <name evidence="3" type="ORF">LG651_15275</name>
</gene>
<sequence>MKKILLIAIALVGLQAVAQNDREEGKKERGHKMANLSAEEIATLQTKRMTLHLDLNESQQKKIQAINLENAIKRKEMMEERKAKKESGEERKKPTEEERYAMETARLDHKIAMKAKMKDILNEEQYIKWEKSQQRMAMRGKKGKDNESKKKSQ</sequence>
<feature type="region of interest" description="Disordered" evidence="1">
    <location>
        <begin position="78"/>
        <end position="101"/>
    </location>
</feature>
<feature type="compositionally biased region" description="Basic and acidic residues" evidence="1">
    <location>
        <begin position="143"/>
        <end position="153"/>
    </location>
</feature>
<name>A0A9X1L892_9FLAO</name>
<dbReference type="RefSeq" id="WP_226696973.1">
    <property type="nucleotide sequence ID" value="NZ_JAJAPX010000007.1"/>
</dbReference>
<evidence type="ECO:0000313" key="4">
    <source>
        <dbReference type="Proteomes" id="UP001139286"/>
    </source>
</evidence>
<feature type="chain" id="PRO_5040828601" description="DUF4890 domain-containing protein" evidence="2">
    <location>
        <begin position="19"/>
        <end position="153"/>
    </location>
</feature>
<accession>A0A9X1L892</accession>
<proteinExistence type="predicted"/>
<feature type="signal peptide" evidence="2">
    <location>
        <begin position="1"/>
        <end position="18"/>
    </location>
</feature>
<reference evidence="3" key="1">
    <citation type="submission" date="2021-10" db="EMBL/GenBank/DDBJ databases">
        <title>Tamlana sargassums sp. nov., and Tamlana laminarinivorans sp. nov., two new bacteria isolated from the brown alga.</title>
        <authorList>
            <person name="Li J."/>
        </authorList>
    </citation>
    <scope>NUCLEOTIDE SEQUENCE</scope>
    <source>
        <strain evidence="3">62-3</strain>
    </source>
</reference>
<keyword evidence="4" id="KW-1185">Reference proteome</keyword>
<evidence type="ECO:0000256" key="1">
    <source>
        <dbReference type="SAM" id="MobiDB-lite"/>
    </source>
</evidence>
<organism evidence="3 4">
    <name type="scientific">Neotamlana sargassicola</name>
    <dbReference type="NCBI Taxonomy" id="2883125"/>
    <lineage>
        <taxon>Bacteria</taxon>
        <taxon>Pseudomonadati</taxon>
        <taxon>Bacteroidota</taxon>
        <taxon>Flavobacteriia</taxon>
        <taxon>Flavobacteriales</taxon>
        <taxon>Flavobacteriaceae</taxon>
        <taxon>Neotamlana</taxon>
    </lineage>
</organism>
<dbReference type="AlphaFoldDB" id="A0A9X1L892"/>
<dbReference type="Proteomes" id="UP001139286">
    <property type="component" value="Unassembled WGS sequence"/>
</dbReference>